<protein>
    <submittedName>
        <fullName evidence="1">Uncharacterized protein</fullName>
    </submittedName>
</protein>
<organism evidence="1 2">
    <name type="scientific">Enterococcus phage EF1</name>
    <dbReference type="NCBI Taxonomy" id="2025813"/>
    <lineage>
        <taxon>Viruses</taxon>
        <taxon>Duplodnaviria</taxon>
        <taxon>Heunggongvirae</taxon>
        <taxon>Uroviricota</taxon>
        <taxon>Caudoviricetes</taxon>
    </lineage>
</organism>
<dbReference type="Proteomes" id="UP000260005">
    <property type="component" value="Segment"/>
</dbReference>
<sequence length="91" mass="11097">MNERERIFHKAKNITAKTELIRGVVQNPMLPEEVDLEEFKKEIQRIKRELTDYQNEVLLYFASIGDEEKERIKQEQLELSEYWEQKRETIL</sequence>
<accession>A0A249XXP3</accession>
<evidence type="ECO:0000313" key="2">
    <source>
        <dbReference type="Proteomes" id="UP000260005"/>
    </source>
</evidence>
<keyword evidence="2" id="KW-1185">Reference proteome</keyword>
<dbReference type="EMBL" id="MF001358">
    <property type="protein sequence ID" value="ASZ76737.1"/>
    <property type="molecule type" value="Genomic_DNA"/>
</dbReference>
<evidence type="ECO:0000313" key="1">
    <source>
        <dbReference type="EMBL" id="ASZ76737.1"/>
    </source>
</evidence>
<name>A0A249XXP3_9CAUD</name>
<proteinExistence type="predicted"/>
<reference evidence="1 2" key="1">
    <citation type="submission" date="2017-04" db="EMBL/GenBank/DDBJ databases">
        <title>Complete Genome Sequence of Lytic Bacteriophage EF1 Infecting Enterococcus faecalis Isolates.</title>
        <authorList>
            <person name="Kim D."/>
            <person name="Kim Y.J."/>
            <person name="Han B.K."/>
            <person name="Kim H."/>
        </authorList>
    </citation>
    <scope>NUCLEOTIDE SEQUENCE [LARGE SCALE GENOMIC DNA]</scope>
</reference>